<dbReference type="RefSeq" id="WP_146583538.1">
    <property type="nucleotide sequence ID" value="NZ_SJPO01000001.1"/>
</dbReference>
<reference evidence="1 2" key="1">
    <citation type="submission" date="2019-02" db="EMBL/GenBank/DDBJ databases">
        <title>Deep-cultivation of Planctomycetes and their phenomic and genomic characterization uncovers novel biology.</title>
        <authorList>
            <person name="Wiegand S."/>
            <person name="Jogler M."/>
            <person name="Boedeker C."/>
            <person name="Pinto D."/>
            <person name="Vollmers J."/>
            <person name="Rivas-Marin E."/>
            <person name="Kohn T."/>
            <person name="Peeters S.H."/>
            <person name="Heuer A."/>
            <person name="Rast P."/>
            <person name="Oberbeckmann S."/>
            <person name="Bunk B."/>
            <person name="Jeske O."/>
            <person name="Meyerdierks A."/>
            <person name="Storesund J.E."/>
            <person name="Kallscheuer N."/>
            <person name="Luecker S."/>
            <person name="Lage O.M."/>
            <person name="Pohl T."/>
            <person name="Merkel B.J."/>
            <person name="Hornburger P."/>
            <person name="Mueller R.-W."/>
            <person name="Bruemmer F."/>
            <person name="Labrenz M."/>
            <person name="Spormann A.M."/>
            <person name="Op Den Camp H."/>
            <person name="Overmann J."/>
            <person name="Amann R."/>
            <person name="Jetten M.S.M."/>
            <person name="Mascher T."/>
            <person name="Medema M.H."/>
            <person name="Devos D.P."/>
            <person name="Kaster A.-K."/>
            <person name="Ovreas L."/>
            <person name="Rohde M."/>
            <person name="Galperin M.Y."/>
            <person name="Jogler C."/>
        </authorList>
    </citation>
    <scope>NUCLEOTIDE SEQUENCE [LARGE SCALE GENOMIC DNA]</scope>
    <source>
        <strain evidence="1 2">Pla123a</strain>
    </source>
</reference>
<evidence type="ECO:0000313" key="2">
    <source>
        <dbReference type="Proteomes" id="UP000318478"/>
    </source>
</evidence>
<name>A0A5C5ZEI9_9BACT</name>
<proteinExistence type="predicted"/>
<sequence>MKDCLPQLDPEIIAALGSSGPDRRNLPMTIMIGRCLGCERRLPWPAPKPGYWAAAVPCPECGRWYYTEAHNHTLPVLRLGDQRTPQGLAEQYSPAGMSELERALGSLVPSDDRRGDDRHEVRVNLPAVPLTESLESPCEVLEVRLVNLSPVGCCLQLNEPLSVAYLLLDFSVVGFPGFQALAAVRWLETKSGVTKVGCKFLLGSGGDLPLDAR</sequence>
<dbReference type="Proteomes" id="UP000318478">
    <property type="component" value="Unassembled WGS sequence"/>
</dbReference>
<dbReference type="OrthoDB" id="278126at2"/>
<dbReference type="AlphaFoldDB" id="A0A5C5ZEI9"/>
<gene>
    <name evidence="1" type="ORF">Pla123a_00680</name>
</gene>
<organism evidence="1 2">
    <name type="scientific">Posidoniimonas polymericola</name>
    <dbReference type="NCBI Taxonomy" id="2528002"/>
    <lineage>
        <taxon>Bacteria</taxon>
        <taxon>Pseudomonadati</taxon>
        <taxon>Planctomycetota</taxon>
        <taxon>Planctomycetia</taxon>
        <taxon>Pirellulales</taxon>
        <taxon>Lacipirellulaceae</taxon>
        <taxon>Posidoniimonas</taxon>
    </lineage>
</organism>
<dbReference type="EMBL" id="SJPO01000001">
    <property type="protein sequence ID" value="TWT85261.1"/>
    <property type="molecule type" value="Genomic_DNA"/>
</dbReference>
<keyword evidence="2" id="KW-1185">Reference proteome</keyword>
<evidence type="ECO:0000313" key="1">
    <source>
        <dbReference type="EMBL" id="TWT85261.1"/>
    </source>
</evidence>
<accession>A0A5C5ZEI9</accession>
<protein>
    <submittedName>
        <fullName evidence="1">Uncharacterized protein</fullName>
    </submittedName>
</protein>
<comment type="caution">
    <text evidence="1">The sequence shown here is derived from an EMBL/GenBank/DDBJ whole genome shotgun (WGS) entry which is preliminary data.</text>
</comment>